<evidence type="ECO:0000313" key="1">
    <source>
        <dbReference type="EMBL" id="JAH41800.1"/>
    </source>
</evidence>
<accession>A0A0E9SMD0</accession>
<proteinExistence type="predicted"/>
<reference evidence="1" key="1">
    <citation type="submission" date="2014-11" db="EMBL/GenBank/DDBJ databases">
        <authorList>
            <person name="Amaro Gonzalez C."/>
        </authorList>
    </citation>
    <scope>NUCLEOTIDE SEQUENCE</scope>
</reference>
<sequence length="11" mass="1353">MKFVEVLCRLD</sequence>
<name>A0A0E9SMD0_ANGAN</name>
<dbReference type="EMBL" id="GBXM01066777">
    <property type="protein sequence ID" value="JAH41800.1"/>
    <property type="molecule type" value="Transcribed_RNA"/>
</dbReference>
<protein>
    <submittedName>
        <fullName evidence="1">Uncharacterized protein</fullName>
    </submittedName>
</protein>
<reference evidence="1" key="2">
    <citation type="journal article" date="2015" name="Fish Shellfish Immunol.">
        <title>Early steps in the European eel (Anguilla anguilla)-Vibrio vulnificus interaction in the gills: Role of the RtxA13 toxin.</title>
        <authorList>
            <person name="Callol A."/>
            <person name="Pajuelo D."/>
            <person name="Ebbesson L."/>
            <person name="Teles M."/>
            <person name="MacKenzie S."/>
            <person name="Amaro C."/>
        </authorList>
    </citation>
    <scope>NUCLEOTIDE SEQUENCE</scope>
</reference>
<organism evidence="1">
    <name type="scientific">Anguilla anguilla</name>
    <name type="common">European freshwater eel</name>
    <name type="synonym">Muraena anguilla</name>
    <dbReference type="NCBI Taxonomy" id="7936"/>
    <lineage>
        <taxon>Eukaryota</taxon>
        <taxon>Metazoa</taxon>
        <taxon>Chordata</taxon>
        <taxon>Craniata</taxon>
        <taxon>Vertebrata</taxon>
        <taxon>Euteleostomi</taxon>
        <taxon>Actinopterygii</taxon>
        <taxon>Neopterygii</taxon>
        <taxon>Teleostei</taxon>
        <taxon>Anguilliformes</taxon>
        <taxon>Anguillidae</taxon>
        <taxon>Anguilla</taxon>
    </lineage>
</organism>